<keyword evidence="6" id="KW-1185">Reference proteome</keyword>
<keyword evidence="3" id="KW-1133">Transmembrane helix</keyword>
<evidence type="ECO:0000313" key="6">
    <source>
        <dbReference type="Proteomes" id="UP000541558"/>
    </source>
</evidence>
<dbReference type="Pfam" id="PF12937">
    <property type="entry name" value="F-box-like"/>
    <property type="match status" value="1"/>
</dbReference>
<feature type="compositionally biased region" description="Basic and acidic residues" evidence="2">
    <location>
        <begin position="1015"/>
        <end position="1036"/>
    </location>
</feature>
<evidence type="ECO:0000256" key="1">
    <source>
        <dbReference type="SAM" id="Coils"/>
    </source>
</evidence>
<proteinExistence type="predicted"/>
<dbReference type="InterPro" id="IPR001810">
    <property type="entry name" value="F-box_dom"/>
</dbReference>
<dbReference type="SUPFAM" id="SSF52047">
    <property type="entry name" value="RNI-like"/>
    <property type="match status" value="1"/>
</dbReference>
<keyword evidence="1" id="KW-0175">Coiled coil</keyword>
<accession>A0A8H5FHI5</accession>
<feature type="region of interest" description="Disordered" evidence="2">
    <location>
        <begin position="1"/>
        <end position="21"/>
    </location>
</feature>
<feature type="compositionally biased region" description="Basic and acidic residues" evidence="2">
    <location>
        <begin position="1052"/>
        <end position="1064"/>
    </location>
</feature>
<feature type="domain" description="F-box" evidence="4">
    <location>
        <begin position="61"/>
        <end position="111"/>
    </location>
</feature>
<feature type="coiled-coil region" evidence="1">
    <location>
        <begin position="21"/>
        <end position="55"/>
    </location>
</feature>
<dbReference type="Gene3D" id="3.80.10.10">
    <property type="entry name" value="Ribonuclease Inhibitor"/>
    <property type="match status" value="1"/>
</dbReference>
<evidence type="ECO:0000256" key="3">
    <source>
        <dbReference type="SAM" id="Phobius"/>
    </source>
</evidence>
<name>A0A8H5FHI5_9AGAR</name>
<evidence type="ECO:0000259" key="4">
    <source>
        <dbReference type="Pfam" id="PF12937"/>
    </source>
</evidence>
<feature type="transmembrane region" description="Helical" evidence="3">
    <location>
        <begin position="941"/>
        <end position="962"/>
    </location>
</feature>
<feature type="region of interest" description="Disordered" evidence="2">
    <location>
        <begin position="751"/>
        <end position="776"/>
    </location>
</feature>
<evidence type="ECO:0000256" key="2">
    <source>
        <dbReference type="SAM" id="MobiDB-lite"/>
    </source>
</evidence>
<feature type="transmembrane region" description="Helical" evidence="3">
    <location>
        <begin position="889"/>
        <end position="921"/>
    </location>
</feature>
<sequence length="1086" mass="123139">MTPSAISHLAHSNAVPTTPETKQIREGIQTLEDKAADLRAQLQELESQLQQHRGILSPIRLMPLEVLGHIFSLVLPDILDEVDRTYLIGLSLVCRSWYEAARATLRLWRGVELKRYDINFDRIMAWYGHSGSSDDILPKSLKWVVTRWHDCQGRNYRRIPRCESANPTLARLLVEGPVLDHLTIKVPSTECYRRIMNSIHPVEPHLVMEPGQSFPPSRWASLRSLTLGFGSEWTENTRSSSPSPFDYLPHTVTEFRLHLPLLKNAFGDEWRLLDAARVLIPPTFLNNLTTFELSCDWTHRHILELLQHCINVKELVLNMGSYAGSRLLAIPDSLQNLPFPRLRTLRLRHLRRTWSMEMFGLVRAPRLRHLDISFTNMADPSNKHTLDLDVLRHINWESLMKKWEDLRTLRIHDVHIASDALHAFLVNQLPALTRLTLDNVMFDPQLFSYLRSTPFLFGGKYFPVLETLEILNLPADFDLTHLFNFFRDRRPWYKARHNDQTVFEAPPDSITRLVLTYREQEKVSILDPYADVLGVLRDAGVYVQADTSERGSQPTTRRVGQAFSKLVGGRASDPSASPNPNIGRPPLSSPPPSGPHSRAASPLRMFHQWSSGIHRTRRGHHMKEEPFIPVNPFKNRRHRKKFTLSGIISPPPTPDMEVGGIQLTTSSSSSSSGAYQCAEVIPVTSIKAFFEDAQMFVTDSLPRQLYLNLLLRIPAMYFSRVARIFEEAEVSRPEIERMIDVMCNDKSATETATLEGQPRVDSPPRATSHPSLLDSSPLPLPFPDEWTPTSVSPSLYRFKYSWEAFIDSLIREWKTLNVVSALLSSAILSIFQVPEAAEDPVTRTLALLSLVSALMSLSYGCMYIVRFASMRSMFRASKWAEEARKTKTLIWWNVWVMLAMPAVWISWAMLFFLSSILSFVWRTGSEADPDVRPPLSRKAALGPRIAITLVFALGMIYLLMIIRTLKRYGTGPHGGSMQGLLQAGSSAGQQRGERMVISPGAGSLQWQGASLSRIRTAESDASEQRGRKRQRMEYPPRELSMGARGRRSKSLKNGEGEKDGAELEEFDMKRLGVVSVQLPDRSGESV</sequence>
<dbReference type="EMBL" id="JAACJK010000057">
    <property type="protein sequence ID" value="KAF5336974.1"/>
    <property type="molecule type" value="Genomic_DNA"/>
</dbReference>
<dbReference type="OrthoDB" id="3062801at2759"/>
<keyword evidence="3" id="KW-0812">Transmembrane</keyword>
<feature type="region of interest" description="Disordered" evidence="2">
    <location>
        <begin position="1015"/>
        <end position="1064"/>
    </location>
</feature>
<feature type="transmembrane region" description="Helical" evidence="3">
    <location>
        <begin position="845"/>
        <end position="868"/>
    </location>
</feature>
<evidence type="ECO:0000313" key="5">
    <source>
        <dbReference type="EMBL" id="KAF5336974.1"/>
    </source>
</evidence>
<organism evidence="5 6">
    <name type="scientific">Ephemerocybe angulata</name>
    <dbReference type="NCBI Taxonomy" id="980116"/>
    <lineage>
        <taxon>Eukaryota</taxon>
        <taxon>Fungi</taxon>
        <taxon>Dikarya</taxon>
        <taxon>Basidiomycota</taxon>
        <taxon>Agaricomycotina</taxon>
        <taxon>Agaricomycetes</taxon>
        <taxon>Agaricomycetidae</taxon>
        <taxon>Agaricales</taxon>
        <taxon>Agaricineae</taxon>
        <taxon>Psathyrellaceae</taxon>
        <taxon>Ephemerocybe</taxon>
    </lineage>
</organism>
<dbReference type="SUPFAM" id="SSF81383">
    <property type="entry name" value="F-box domain"/>
    <property type="match status" value="1"/>
</dbReference>
<gene>
    <name evidence="5" type="ORF">D9611_002987</name>
</gene>
<feature type="region of interest" description="Disordered" evidence="2">
    <location>
        <begin position="567"/>
        <end position="600"/>
    </location>
</feature>
<dbReference type="InterPro" id="IPR036047">
    <property type="entry name" value="F-box-like_dom_sf"/>
</dbReference>
<dbReference type="InterPro" id="IPR032675">
    <property type="entry name" value="LRR_dom_sf"/>
</dbReference>
<keyword evidence="3" id="KW-0472">Membrane</keyword>
<dbReference type="Proteomes" id="UP000541558">
    <property type="component" value="Unassembled WGS sequence"/>
</dbReference>
<comment type="caution">
    <text evidence="5">The sequence shown here is derived from an EMBL/GenBank/DDBJ whole genome shotgun (WGS) entry which is preliminary data.</text>
</comment>
<dbReference type="AlphaFoldDB" id="A0A8H5FHI5"/>
<reference evidence="5 6" key="1">
    <citation type="journal article" date="2020" name="ISME J.">
        <title>Uncovering the hidden diversity of litter-decomposition mechanisms in mushroom-forming fungi.</title>
        <authorList>
            <person name="Floudas D."/>
            <person name="Bentzer J."/>
            <person name="Ahren D."/>
            <person name="Johansson T."/>
            <person name="Persson P."/>
            <person name="Tunlid A."/>
        </authorList>
    </citation>
    <scope>NUCLEOTIDE SEQUENCE [LARGE SCALE GENOMIC DNA]</scope>
    <source>
        <strain evidence="5 6">CBS 175.51</strain>
    </source>
</reference>
<protein>
    <recommendedName>
        <fullName evidence="4">F-box domain-containing protein</fullName>
    </recommendedName>
</protein>